<keyword evidence="7" id="KW-1185">Reference proteome</keyword>
<dbReference type="NCBIfam" id="TIGR00281">
    <property type="entry name" value="SMC-Scp complex subunit ScpB"/>
    <property type="match status" value="1"/>
</dbReference>
<evidence type="ECO:0000256" key="1">
    <source>
        <dbReference type="ARBA" id="ARBA00022490"/>
    </source>
</evidence>
<sequence>MPMNDSEAILVLETALLCASQPMQFAEMRKLFGDDQDLDNNALRAWLEALQVQWNERGLELVQLASGWRFQSRPQMQRYLERLNPEKPPKYSRAVLETLAIVAWRQPVTRGDIEDIRGVTVSSQIVKVLEDRGWIEVIGHRDAPGRPALFATTRQFLDDLGLRALDELPPLESAQAAAALAGLDLGGTEVLVEAVEGDAVQDGAAGDDAAGQVAASLGDAPPEVAQAAADGVESAVSPAPAPPVSADDDTNEPAETTAASLPGAGVAEPAHESAGAAPDDGNGPVEVPPLQPDQISLPDEPAEARPHVPAPEVDPGEPQPEIVPATPEPATPPAPGREEADGVVSDPEDDESAAPGRLPQV</sequence>
<feature type="compositionally biased region" description="Pro residues" evidence="5">
    <location>
        <begin position="326"/>
        <end position="335"/>
    </location>
</feature>
<dbReference type="Gene3D" id="1.10.10.10">
    <property type="entry name" value="Winged helix-like DNA-binding domain superfamily/Winged helix DNA-binding domain"/>
    <property type="match status" value="2"/>
</dbReference>
<dbReference type="InterPro" id="IPR036388">
    <property type="entry name" value="WH-like_DNA-bd_sf"/>
</dbReference>
<dbReference type="PANTHER" id="PTHR34298:SF2">
    <property type="entry name" value="SEGREGATION AND CONDENSATION PROTEIN B"/>
    <property type="match status" value="1"/>
</dbReference>
<dbReference type="InterPro" id="IPR005234">
    <property type="entry name" value="ScpB_csome_segregation"/>
</dbReference>
<evidence type="ECO:0000256" key="4">
    <source>
        <dbReference type="ARBA" id="ARBA00023306"/>
    </source>
</evidence>
<keyword evidence="1" id="KW-0963">Cytoplasm</keyword>
<reference evidence="6 7" key="1">
    <citation type="submission" date="2017-05" db="EMBL/GenBank/DDBJ databases">
        <title>Complete and WGS of Bordetella genogroups.</title>
        <authorList>
            <person name="Spilker T."/>
            <person name="Lipuma J."/>
        </authorList>
    </citation>
    <scope>NUCLEOTIDE SEQUENCE [LARGE SCALE GENOMIC DNA]</scope>
    <source>
        <strain evidence="6 7">AU3139</strain>
    </source>
</reference>
<proteinExistence type="predicted"/>
<dbReference type="SUPFAM" id="SSF46785">
    <property type="entry name" value="Winged helix' DNA-binding domain"/>
    <property type="match status" value="2"/>
</dbReference>
<dbReference type="InterPro" id="IPR036390">
    <property type="entry name" value="WH_DNA-bd_sf"/>
</dbReference>
<accession>A0ABX4FHD9</accession>
<dbReference type="Proteomes" id="UP000216524">
    <property type="component" value="Unassembled WGS sequence"/>
</dbReference>
<gene>
    <name evidence="6" type="ORF">CAL23_07965</name>
</gene>
<name>A0ABX4FHD9_9BORD</name>
<keyword evidence="2" id="KW-0132">Cell division</keyword>
<comment type="caution">
    <text evidence="6">The sequence shown here is derived from an EMBL/GenBank/DDBJ whole genome shotgun (WGS) entry which is preliminary data.</text>
</comment>
<evidence type="ECO:0000256" key="5">
    <source>
        <dbReference type="SAM" id="MobiDB-lite"/>
    </source>
</evidence>
<feature type="region of interest" description="Disordered" evidence="5">
    <location>
        <begin position="223"/>
        <end position="361"/>
    </location>
</feature>
<keyword evidence="4" id="KW-0131">Cell cycle</keyword>
<organism evidence="6 7">
    <name type="scientific">Bordetella genomosp. 6</name>
    <dbReference type="NCBI Taxonomy" id="463024"/>
    <lineage>
        <taxon>Bacteria</taxon>
        <taxon>Pseudomonadati</taxon>
        <taxon>Pseudomonadota</taxon>
        <taxon>Betaproteobacteria</taxon>
        <taxon>Burkholderiales</taxon>
        <taxon>Alcaligenaceae</taxon>
        <taxon>Bordetella</taxon>
    </lineage>
</organism>
<protein>
    <submittedName>
        <fullName evidence="6">SMC-Scp complex subunit ScpB</fullName>
    </submittedName>
</protein>
<dbReference type="EMBL" id="NEVV01000001">
    <property type="protein sequence ID" value="OZI81629.1"/>
    <property type="molecule type" value="Genomic_DNA"/>
</dbReference>
<evidence type="ECO:0000256" key="3">
    <source>
        <dbReference type="ARBA" id="ARBA00022829"/>
    </source>
</evidence>
<keyword evidence="3" id="KW-0159">Chromosome partition</keyword>
<evidence type="ECO:0000313" key="6">
    <source>
        <dbReference type="EMBL" id="OZI81629.1"/>
    </source>
</evidence>
<dbReference type="Pfam" id="PF04079">
    <property type="entry name" value="SMC_ScpB"/>
    <property type="match status" value="1"/>
</dbReference>
<dbReference type="PANTHER" id="PTHR34298">
    <property type="entry name" value="SEGREGATION AND CONDENSATION PROTEIN B"/>
    <property type="match status" value="1"/>
</dbReference>
<evidence type="ECO:0000256" key="2">
    <source>
        <dbReference type="ARBA" id="ARBA00022618"/>
    </source>
</evidence>
<evidence type="ECO:0000313" key="7">
    <source>
        <dbReference type="Proteomes" id="UP000216524"/>
    </source>
</evidence>